<dbReference type="EMBL" id="KY322437">
    <property type="protein sequence ID" value="AUF82744.1"/>
    <property type="molecule type" value="Genomic_DNA"/>
</dbReference>
<proteinExistence type="predicted"/>
<evidence type="ECO:0000313" key="1">
    <source>
        <dbReference type="EMBL" id="AUF82744.1"/>
    </source>
</evidence>
<gene>
    <name evidence="1" type="ORF">TetV_662</name>
</gene>
<dbReference type="Gene3D" id="3.40.50.300">
    <property type="entry name" value="P-loop containing nucleotide triphosphate hydrolases"/>
    <property type="match status" value="2"/>
</dbReference>
<dbReference type="PANTHER" id="PTHR32114:SF2">
    <property type="entry name" value="ABC TRANSPORTER ABCH.3"/>
    <property type="match status" value="1"/>
</dbReference>
<sequence>MEDYFSTEHLSSYVHENLLNSISSEQIEQCMRWLRGDDLCLITNNEASSVVDISDRNKKIQHFIDKHNEITDRIETEDLKLLKIEWQWILCYGAHNLFDFTNKSNNICILAGENGTGKTAFLETIVLGLFGCDVPSKLSKGNPTCIVNTRKPKDMNAYTMITIKVGNKSYRIRREFTCKSDKISQIVSIIDNESDELVETKKMECDKWIIKNIGTIDAFLLKCMITQQNDMDFVSMDKKKQQQFVDEAIRPREDLLYAISESKKAHKWAIGLYKSFLDNIVFEDVDDETLLSEMNELKRLKRAKILGKVQMIFIKSHKSKSNKKRKDIARINYLMNKYPDIDDWMEEDVIYDGNLEYDTKRAKADIDNWKLKEPIGTKPDTQGDNVTNLEQRVQKYKECMELMSRSNDGPFCESCWACNERKISCGQVHTETRLKELGVTPDLSIITKKLRGYEKRLESCRRAIVFERWTEEYEKRQQIYDDSLEKYQRQTELTEKTELRTLLELYGKWSNGTVDDRFSQAIETIKHIKRNYNEKAQTVYKLKYIRECANKQRAKVRHVKLTREETSLRYELLEKVNNIVTQYYKDIYEKILTGSISRYVEETLYPLMECKLKTDWTGQGFSFFFGKDERPIEKACGFERAAFGVAIRIAIASLGIGSVKCKQLFFDECFSSFDDCNTSKLPSLFENLTKKGNDIMIVTHNDVLKKSNYINIDISIEDSDSKIFC</sequence>
<dbReference type="SUPFAM" id="SSF52540">
    <property type="entry name" value="P-loop containing nucleoside triphosphate hydrolases"/>
    <property type="match status" value="1"/>
</dbReference>
<reference evidence="1" key="1">
    <citation type="journal article" date="2018" name="Virology">
        <title>A giant virus infecting green algae encodes key fermentation genes.</title>
        <authorList>
            <person name="Schvarcz C.R."/>
            <person name="Steward G.F."/>
        </authorList>
    </citation>
    <scope>NUCLEOTIDE SEQUENCE [LARGE SCALE GENOMIC DNA]</scope>
</reference>
<name>A0A2P0VPB8_9VIRU</name>
<evidence type="ECO:0000313" key="2">
    <source>
        <dbReference type="Proteomes" id="UP000244773"/>
    </source>
</evidence>
<keyword evidence="2" id="KW-1185">Reference proteome</keyword>
<organism evidence="1">
    <name type="scientific">Tetraselmis virus 1</name>
    <dbReference type="NCBI Taxonomy" id="2060617"/>
    <lineage>
        <taxon>Viruses</taxon>
        <taxon>Varidnaviria</taxon>
        <taxon>Bamfordvirae</taxon>
        <taxon>Nucleocytoviricota</taxon>
        <taxon>Megaviricetes</taxon>
        <taxon>Imitervirales</taxon>
        <taxon>Allomimiviridae</taxon>
        <taxon>Oceanusvirus</taxon>
        <taxon>Oceanusvirus kaneohense</taxon>
    </lineage>
</organism>
<dbReference type="PANTHER" id="PTHR32114">
    <property type="entry name" value="ABC TRANSPORTER ABCH.3"/>
    <property type="match status" value="1"/>
</dbReference>
<protein>
    <submittedName>
        <fullName evidence="1">Putative DNA repair ATPase SbcC</fullName>
    </submittedName>
</protein>
<dbReference type="InterPro" id="IPR027417">
    <property type="entry name" value="P-loop_NTPase"/>
</dbReference>
<accession>A0A2P0VPB8</accession>
<dbReference type="Proteomes" id="UP000244773">
    <property type="component" value="Segment"/>
</dbReference>